<dbReference type="EMBL" id="JAPDRQ010000004">
    <property type="protein sequence ID" value="KAJ9664202.1"/>
    <property type="molecule type" value="Genomic_DNA"/>
</dbReference>
<dbReference type="Proteomes" id="UP001172386">
    <property type="component" value="Unassembled WGS sequence"/>
</dbReference>
<evidence type="ECO:0000313" key="1">
    <source>
        <dbReference type="EMBL" id="KAJ9664202.1"/>
    </source>
</evidence>
<evidence type="ECO:0000313" key="2">
    <source>
        <dbReference type="Proteomes" id="UP001172386"/>
    </source>
</evidence>
<gene>
    <name evidence="1" type="ORF">H2198_000420</name>
</gene>
<protein>
    <submittedName>
        <fullName evidence="1">Uncharacterized protein</fullName>
    </submittedName>
</protein>
<accession>A0ACC3AK05</accession>
<comment type="caution">
    <text evidence="1">The sequence shown here is derived from an EMBL/GenBank/DDBJ whole genome shotgun (WGS) entry which is preliminary data.</text>
</comment>
<proteinExistence type="predicted"/>
<reference evidence="1" key="1">
    <citation type="submission" date="2022-10" db="EMBL/GenBank/DDBJ databases">
        <title>Culturing micro-colonial fungi from biological soil crusts in the Mojave desert and describing Neophaeococcomyces mojavensis, and introducing the new genera and species Taxawa tesnikishii.</title>
        <authorList>
            <person name="Kurbessoian T."/>
            <person name="Stajich J.E."/>
        </authorList>
    </citation>
    <scope>NUCLEOTIDE SEQUENCE</scope>
    <source>
        <strain evidence="1">JES_112</strain>
    </source>
</reference>
<keyword evidence="2" id="KW-1185">Reference proteome</keyword>
<sequence>MTRSLQTAPVTTKLVGRWQRSTLLVAMQRYLTIGAANWETHATRRTLASISRTTYLAGCTDPNYEDPSCPSKGDYDDQQWTGLVRCFVNNDTLTDEPWASCEDDEQPLVEKSDLADSCVCEGKTPVFTAGTGLPVFATLPASNGDTMTYLAGMEPSTFEFTSSTANDFSSSTSTKTLSSPATRASITQGGDSTTPTGSLTSTLTSISASTVLATPTLSPTPAATTSTLSTSAKVGIGVGASLGVLSIAGFAILLSWFFRRRKQEQSLVASPSVICCHSRKGSQPSNNGAPSDLKVPSVAWNSHTPELPSAAYTPELPGDQNQLMNYYASNASPTGAHTSNISPNSPYLNTVASSPPIPHTQDGQPRMQAGDRSYGSQQSSPVSTLRGYEQVQQYQPYRPNKYLASGQLSGIAELPDHRRPRNARTEHGTYGLVDGSSEGNARYVSGEWDAGAVQRTGGQHEVHTRHCGAHTRDGVHELPG</sequence>
<organism evidence="1 2">
    <name type="scientific">Neophaeococcomyces mojaviensis</name>
    <dbReference type="NCBI Taxonomy" id="3383035"/>
    <lineage>
        <taxon>Eukaryota</taxon>
        <taxon>Fungi</taxon>
        <taxon>Dikarya</taxon>
        <taxon>Ascomycota</taxon>
        <taxon>Pezizomycotina</taxon>
        <taxon>Eurotiomycetes</taxon>
        <taxon>Chaetothyriomycetidae</taxon>
        <taxon>Chaetothyriales</taxon>
        <taxon>Chaetothyriales incertae sedis</taxon>
        <taxon>Neophaeococcomyces</taxon>
    </lineage>
</organism>
<name>A0ACC3AK05_9EURO</name>